<organism evidence="2 3">
    <name type="scientific">Francisella sciaenopsi</name>
    <dbReference type="NCBI Taxonomy" id="3055034"/>
    <lineage>
        <taxon>Bacteria</taxon>
        <taxon>Pseudomonadati</taxon>
        <taxon>Pseudomonadota</taxon>
        <taxon>Gammaproteobacteria</taxon>
        <taxon>Thiotrichales</taxon>
        <taxon>Francisellaceae</taxon>
        <taxon>Francisella</taxon>
    </lineage>
</organism>
<dbReference type="Pfam" id="PF13480">
    <property type="entry name" value="Acetyltransf_6"/>
    <property type="match status" value="1"/>
</dbReference>
<dbReference type="SUPFAM" id="SSF55729">
    <property type="entry name" value="Acyl-CoA N-acyltransferases (Nat)"/>
    <property type="match status" value="1"/>
</dbReference>
<comment type="caution">
    <text evidence="2">The sequence shown here is derived from an EMBL/GenBank/DDBJ whole genome shotgun (WGS) entry which is preliminary data.</text>
</comment>
<protein>
    <recommendedName>
        <fullName evidence="1">BioF2-like acetyltransferase domain-containing protein</fullName>
    </recommendedName>
</protein>
<dbReference type="EMBL" id="BTHG01000004">
    <property type="protein sequence ID" value="GMN89703.1"/>
    <property type="molecule type" value="Genomic_DNA"/>
</dbReference>
<dbReference type="PANTHER" id="PTHR36174">
    <property type="entry name" value="LIPID II:GLYCINE GLYCYLTRANSFERASE"/>
    <property type="match status" value="1"/>
</dbReference>
<accession>A0ABQ6PFH4</accession>
<dbReference type="InterPro" id="IPR038740">
    <property type="entry name" value="BioF2-like_GNAT_dom"/>
</dbReference>
<dbReference type="RefSeq" id="WP_407877469.1">
    <property type="nucleotide sequence ID" value="NZ_BTHG01000004.1"/>
</dbReference>
<dbReference type="PANTHER" id="PTHR36174:SF1">
    <property type="entry name" value="LIPID II:GLYCINE GLYCYLTRANSFERASE"/>
    <property type="match status" value="1"/>
</dbReference>
<dbReference type="Gene3D" id="3.40.630.30">
    <property type="match status" value="1"/>
</dbReference>
<feature type="domain" description="BioF2-like acetyltransferase" evidence="1">
    <location>
        <begin position="156"/>
        <end position="281"/>
    </location>
</feature>
<evidence type="ECO:0000259" key="1">
    <source>
        <dbReference type="Pfam" id="PF13480"/>
    </source>
</evidence>
<keyword evidence="3" id="KW-1185">Reference proteome</keyword>
<gene>
    <name evidence="2" type="ORF">fsci_11890</name>
</gene>
<dbReference type="InterPro" id="IPR050644">
    <property type="entry name" value="PG_Glycine_Bridge_Synth"/>
</dbReference>
<evidence type="ECO:0000313" key="3">
    <source>
        <dbReference type="Proteomes" id="UP001628164"/>
    </source>
</evidence>
<proteinExistence type="predicted"/>
<reference evidence="2 3" key="1">
    <citation type="journal article" date="2024" name="Dis. Aquat. Organ.">
        <title>Francisella sciaenopsi sp. nov. isolated from diseased red drum Sciaenops ocellatus in Florida, USA.</title>
        <authorList>
            <person name="Kawahara M."/>
            <person name="Cody T.T."/>
            <person name="Yanong R.P.E."/>
            <person name="Henderson E."/>
            <person name="Yazdi Z."/>
            <person name="Soto E."/>
        </authorList>
    </citation>
    <scope>NUCLEOTIDE SEQUENCE [LARGE SCALE GENOMIC DNA]</scope>
    <source>
        <strain evidence="2 3">R22-20-7</strain>
    </source>
</reference>
<sequence>MKLIRYTADKKQDWDQFVANAKNSHFMFYRDYMDYHSDRFKDFSLMFYDEKGKILGLLPANIGGDVLYSHQGLTFGGFLIDTNLKTKSMLELFNVLKGYLLKQNIKKIIYKCIPYIYSSLPAEEDRYALYVNEASLIRRDVTTTILLDNKIKYQEQRKRAIKKAFKNGLIIEESSDYNSYWSILRDALRHQHNATPVHNEDEIKRLAQLFPNNIKLFVVKDDEKILAGTVIFENLDIVHTQYLASSEQGRKVGALDFVLDYLISNRYQNKKYFDFGISNEDDGKYLNEGLIAQKEGFGARAVVHDFYEIRV</sequence>
<name>A0ABQ6PFH4_9GAMM</name>
<dbReference type="InterPro" id="IPR016181">
    <property type="entry name" value="Acyl_CoA_acyltransferase"/>
</dbReference>
<evidence type="ECO:0000313" key="2">
    <source>
        <dbReference type="EMBL" id="GMN89703.1"/>
    </source>
</evidence>
<dbReference type="Proteomes" id="UP001628164">
    <property type="component" value="Unassembled WGS sequence"/>
</dbReference>